<dbReference type="PANTHER" id="PTHR34174:SF1">
    <property type="entry name" value="CENTRIOLAR AND CILIOGENESIS-ASSOCIATED PROTEIN HYLS1"/>
    <property type="match status" value="1"/>
</dbReference>
<proteinExistence type="inferred from homology"/>
<keyword evidence="7" id="KW-0966">Cell projection</keyword>
<feature type="non-terminal residue" evidence="9">
    <location>
        <position position="94"/>
    </location>
</feature>
<organism evidence="9 10">
    <name type="scientific">Periplaneta americana</name>
    <name type="common">American cockroach</name>
    <name type="synonym">Blatta americana</name>
    <dbReference type="NCBI Taxonomy" id="6978"/>
    <lineage>
        <taxon>Eukaryota</taxon>
        <taxon>Metazoa</taxon>
        <taxon>Ecdysozoa</taxon>
        <taxon>Arthropoda</taxon>
        <taxon>Hexapoda</taxon>
        <taxon>Insecta</taxon>
        <taxon>Pterygota</taxon>
        <taxon>Neoptera</taxon>
        <taxon>Polyneoptera</taxon>
        <taxon>Dictyoptera</taxon>
        <taxon>Blattodea</taxon>
        <taxon>Blattoidea</taxon>
        <taxon>Blattidae</taxon>
        <taxon>Blattinae</taxon>
        <taxon>Periplaneta</taxon>
    </lineage>
</organism>
<evidence type="ECO:0000256" key="6">
    <source>
        <dbReference type="ARBA" id="ARBA00023212"/>
    </source>
</evidence>
<dbReference type="InterPro" id="IPR027918">
    <property type="entry name" value="HYLS1_C_dom"/>
</dbReference>
<dbReference type="Pfam" id="PF15311">
    <property type="entry name" value="HYLS1_C"/>
    <property type="match status" value="1"/>
</dbReference>
<keyword evidence="5" id="KW-0970">Cilium biogenesis/degradation</keyword>
<reference evidence="9 10" key="1">
    <citation type="journal article" date="2022" name="Allergy">
        <title>Genome assembly and annotation of Periplaneta americana reveal a comprehensive cockroach allergen profile.</title>
        <authorList>
            <person name="Wang L."/>
            <person name="Xiong Q."/>
            <person name="Saelim N."/>
            <person name="Wang L."/>
            <person name="Nong W."/>
            <person name="Wan A.T."/>
            <person name="Shi M."/>
            <person name="Liu X."/>
            <person name="Cao Q."/>
            <person name="Hui J.H.L."/>
            <person name="Sookrung N."/>
            <person name="Leung T.F."/>
            <person name="Tungtrongchitr A."/>
            <person name="Tsui S.K.W."/>
        </authorList>
    </citation>
    <scope>NUCLEOTIDE SEQUENCE [LARGE SCALE GENOMIC DNA]</scope>
    <source>
        <strain evidence="9">PWHHKU_190912</strain>
    </source>
</reference>
<accession>A0ABQ8T0Y1</accession>
<evidence type="ECO:0000313" key="9">
    <source>
        <dbReference type="EMBL" id="KAJ4439686.1"/>
    </source>
</evidence>
<name>A0ABQ8T0Y1_PERAM</name>
<evidence type="ECO:0000259" key="8">
    <source>
        <dbReference type="Pfam" id="PF15311"/>
    </source>
</evidence>
<keyword evidence="10" id="KW-1185">Reference proteome</keyword>
<evidence type="ECO:0000256" key="1">
    <source>
        <dbReference type="ARBA" id="ARBA00004114"/>
    </source>
</evidence>
<keyword evidence="4" id="KW-0963">Cytoplasm</keyword>
<comment type="similarity">
    <text evidence="3">Belongs to the HYLS1 family.</text>
</comment>
<evidence type="ECO:0000256" key="4">
    <source>
        <dbReference type="ARBA" id="ARBA00022490"/>
    </source>
</evidence>
<evidence type="ECO:0000256" key="2">
    <source>
        <dbReference type="ARBA" id="ARBA00004138"/>
    </source>
</evidence>
<keyword evidence="6" id="KW-0206">Cytoskeleton</keyword>
<evidence type="ECO:0000256" key="7">
    <source>
        <dbReference type="ARBA" id="ARBA00023273"/>
    </source>
</evidence>
<comment type="subcellular location">
    <subcellularLocation>
        <location evidence="2">Cell projection</location>
        <location evidence="2">Cilium</location>
    </subcellularLocation>
    <subcellularLocation>
        <location evidence="1">Cytoplasm</location>
        <location evidence="1">Cytoskeleton</location>
        <location evidence="1">Microtubule organizing center</location>
        <location evidence="1">Centrosome</location>
        <location evidence="1">Centriole</location>
    </subcellularLocation>
</comment>
<dbReference type="InterPro" id="IPR052319">
    <property type="entry name" value="Centriolar_ciliogenesis_assoc"/>
</dbReference>
<evidence type="ECO:0000313" key="10">
    <source>
        <dbReference type="Proteomes" id="UP001148838"/>
    </source>
</evidence>
<gene>
    <name evidence="9" type="ORF">ANN_07814</name>
</gene>
<dbReference type="Proteomes" id="UP001148838">
    <property type="component" value="Unassembled WGS sequence"/>
</dbReference>
<comment type="caution">
    <text evidence="9">The sequence shown here is derived from an EMBL/GenBank/DDBJ whole genome shotgun (WGS) entry which is preliminary data.</text>
</comment>
<dbReference type="EMBL" id="JAJSOF020000017">
    <property type="protein sequence ID" value="KAJ4439686.1"/>
    <property type="molecule type" value="Genomic_DNA"/>
</dbReference>
<protein>
    <recommendedName>
        <fullName evidence="8">Centriolar and ciliogenesis-associated protein HYLS1 C-terminal domain-containing protein</fullName>
    </recommendedName>
</protein>
<evidence type="ECO:0000256" key="5">
    <source>
        <dbReference type="ARBA" id="ARBA00022794"/>
    </source>
</evidence>
<sequence>EPMAIELDPKEVKAHLYRLGYRNISAEQLKEFIKVIRPWNIQSGQQGVKRSDPVKLYHQYQHIWKQQKVPGEDRHSNLRWSIRERMLGEDPHPR</sequence>
<feature type="domain" description="Centriolar and ciliogenesis-associated protein HYLS1 C-terminal" evidence="8">
    <location>
        <begin position="36"/>
        <end position="90"/>
    </location>
</feature>
<feature type="non-terminal residue" evidence="9">
    <location>
        <position position="1"/>
    </location>
</feature>
<evidence type="ECO:0000256" key="3">
    <source>
        <dbReference type="ARBA" id="ARBA00010091"/>
    </source>
</evidence>
<dbReference type="PANTHER" id="PTHR34174">
    <property type="entry name" value="HYDROLETHALUS SYNDROME PROTEIN 1"/>
    <property type="match status" value="1"/>
</dbReference>